<feature type="transmembrane region" description="Helical" evidence="6">
    <location>
        <begin position="164"/>
        <end position="186"/>
    </location>
</feature>
<keyword evidence="4 6" id="KW-1133">Transmembrane helix</keyword>
<evidence type="ECO:0000256" key="6">
    <source>
        <dbReference type="SAM" id="Phobius"/>
    </source>
</evidence>
<keyword evidence="5 6" id="KW-0472">Membrane</keyword>
<proteinExistence type="predicted"/>
<name>A0A5E4ZXD6_9BURK</name>
<keyword evidence="8" id="KW-1185">Reference proteome</keyword>
<evidence type="ECO:0000256" key="1">
    <source>
        <dbReference type="ARBA" id="ARBA00004651"/>
    </source>
</evidence>
<feature type="transmembrane region" description="Helical" evidence="6">
    <location>
        <begin position="323"/>
        <end position="342"/>
    </location>
</feature>
<accession>A0A5E4ZXD6</accession>
<sequence>MRLQIFNLILRGLTLASKFLLVFALAKFLRPVDVGVYGLMVVTIGYCAFILGGEFYTFSMRELVVADQSARRGMLRSQIGFHLVCYAIFMPLFIGLFVWKKLPWAYVGWFYAILLVEHFSQEVNRILVSLSMQLHASAVLFVRSGAWCLTVIGAMVAADSARDLNFVLGAWLCGSFLACILGAYWVGSRHGWPGIGQVDWRWVRKGAKTAAILFVAALALQGLTTFDRYAVQDFGSVSDVGAYSLFAGIATAMISFLEAGVIVFFYPSLIDAAKRNDLAAFAQRMRKLTLNVVVCMLVLAIGAWCVGLLVVQWLDKPAYSDNFYLFKYILLAMFVFGVSHIPHLGLYARGLDRVLLWSQIAAMLAFAAVAVPAGHVWGVVAVPVALCFAYTTLLLWKTVCYRLMLREFKNNPHC</sequence>
<feature type="transmembrane region" description="Helical" evidence="6">
    <location>
        <begin position="288"/>
        <end position="311"/>
    </location>
</feature>
<feature type="transmembrane region" description="Helical" evidence="6">
    <location>
        <begin position="354"/>
        <end position="371"/>
    </location>
</feature>
<feature type="transmembrane region" description="Helical" evidence="6">
    <location>
        <begin position="79"/>
        <end position="98"/>
    </location>
</feature>
<feature type="transmembrane region" description="Helical" evidence="6">
    <location>
        <begin position="104"/>
        <end position="120"/>
    </location>
</feature>
<dbReference type="EMBL" id="CABPSP010000005">
    <property type="protein sequence ID" value="VVE65974.1"/>
    <property type="molecule type" value="Genomic_DNA"/>
</dbReference>
<dbReference type="PANTHER" id="PTHR30250:SF11">
    <property type="entry name" value="O-ANTIGEN TRANSPORTER-RELATED"/>
    <property type="match status" value="1"/>
</dbReference>
<dbReference type="RefSeq" id="WP_150738133.1">
    <property type="nucleotide sequence ID" value="NZ_CABPSP010000005.1"/>
</dbReference>
<keyword evidence="2" id="KW-1003">Cell membrane</keyword>
<feature type="transmembrane region" description="Helical" evidence="6">
    <location>
        <begin position="243"/>
        <end position="267"/>
    </location>
</feature>
<dbReference type="AlphaFoldDB" id="A0A5E4ZXD6"/>
<gene>
    <name evidence="7" type="ORF">PAN31117_02084</name>
</gene>
<feature type="transmembrane region" description="Helical" evidence="6">
    <location>
        <begin position="35"/>
        <end position="58"/>
    </location>
</feature>
<evidence type="ECO:0000313" key="8">
    <source>
        <dbReference type="Proteomes" id="UP000383122"/>
    </source>
</evidence>
<dbReference type="Proteomes" id="UP000383122">
    <property type="component" value="Unassembled WGS sequence"/>
</dbReference>
<comment type="subcellular location">
    <subcellularLocation>
        <location evidence="1">Cell membrane</location>
        <topology evidence="1">Multi-pass membrane protein</topology>
    </subcellularLocation>
</comment>
<reference evidence="7 8" key="1">
    <citation type="submission" date="2019-08" db="EMBL/GenBank/DDBJ databases">
        <authorList>
            <person name="Peeters C."/>
        </authorList>
    </citation>
    <scope>NUCLEOTIDE SEQUENCE [LARGE SCALE GENOMIC DNA]</scope>
    <source>
        <strain evidence="7 8">LMG 31117</strain>
    </source>
</reference>
<dbReference type="GO" id="GO:0005886">
    <property type="term" value="C:plasma membrane"/>
    <property type="evidence" value="ECO:0007669"/>
    <property type="project" value="UniProtKB-SubCell"/>
</dbReference>
<evidence type="ECO:0000256" key="5">
    <source>
        <dbReference type="ARBA" id="ARBA00023136"/>
    </source>
</evidence>
<dbReference type="InterPro" id="IPR050833">
    <property type="entry name" value="Poly_Biosynth_Transport"/>
</dbReference>
<protein>
    <recommendedName>
        <fullName evidence="9">Polysaccharide biosynthesis protein</fullName>
    </recommendedName>
</protein>
<evidence type="ECO:0000313" key="7">
    <source>
        <dbReference type="EMBL" id="VVE65974.1"/>
    </source>
</evidence>
<feature type="transmembrane region" description="Helical" evidence="6">
    <location>
        <begin position="377"/>
        <end position="396"/>
    </location>
</feature>
<evidence type="ECO:0008006" key="9">
    <source>
        <dbReference type="Google" id="ProtNLM"/>
    </source>
</evidence>
<feature type="transmembrane region" description="Helical" evidence="6">
    <location>
        <begin position="12"/>
        <end position="29"/>
    </location>
</feature>
<dbReference type="OrthoDB" id="8046861at2"/>
<feature type="transmembrane region" description="Helical" evidence="6">
    <location>
        <begin position="140"/>
        <end position="158"/>
    </location>
</feature>
<evidence type="ECO:0000256" key="4">
    <source>
        <dbReference type="ARBA" id="ARBA00022989"/>
    </source>
</evidence>
<feature type="transmembrane region" description="Helical" evidence="6">
    <location>
        <begin position="206"/>
        <end position="223"/>
    </location>
</feature>
<dbReference type="PANTHER" id="PTHR30250">
    <property type="entry name" value="PST FAMILY PREDICTED COLANIC ACID TRANSPORTER"/>
    <property type="match status" value="1"/>
</dbReference>
<keyword evidence="3 6" id="KW-0812">Transmembrane</keyword>
<evidence type="ECO:0000256" key="2">
    <source>
        <dbReference type="ARBA" id="ARBA00022475"/>
    </source>
</evidence>
<organism evidence="7 8">
    <name type="scientific">Pandoraea anapnoica</name>
    <dbReference type="NCBI Taxonomy" id="2508301"/>
    <lineage>
        <taxon>Bacteria</taxon>
        <taxon>Pseudomonadati</taxon>
        <taxon>Pseudomonadota</taxon>
        <taxon>Betaproteobacteria</taxon>
        <taxon>Burkholderiales</taxon>
        <taxon>Burkholderiaceae</taxon>
        <taxon>Pandoraea</taxon>
    </lineage>
</organism>
<evidence type="ECO:0000256" key="3">
    <source>
        <dbReference type="ARBA" id="ARBA00022692"/>
    </source>
</evidence>